<gene>
    <name evidence="3" type="primary">PTST_1</name>
    <name evidence="3" type="ORF">CK203_095218</name>
</gene>
<dbReference type="Proteomes" id="UP000288805">
    <property type="component" value="Unassembled WGS sequence"/>
</dbReference>
<proteinExistence type="predicted"/>
<evidence type="ECO:0000313" key="4">
    <source>
        <dbReference type="Proteomes" id="UP000288805"/>
    </source>
</evidence>
<feature type="domain" description="AMP-activated protein kinase glycogen-binding" evidence="2">
    <location>
        <begin position="13"/>
        <end position="65"/>
    </location>
</feature>
<dbReference type="InterPro" id="IPR014756">
    <property type="entry name" value="Ig_E-set"/>
</dbReference>
<dbReference type="PANTHER" id="PTHR47434">
    <property type="entry name" value="PROTEIN PTST HOMOLOG 3, CHLOROPLASTIC"/>
    <property type="match status" value="1"/>
</dbReference>
<protein>
    <submittedName>
        <fullName evidence="3">Protein PTST-like 3, chloroplastic</fullName>
    </submittedName>
</protein>
<sequence length="111" mass="12818">MPVYGQCHHLVKHSVHRKSRLWSTVLWLYPGLYEIKFIIDGQWRIDPQSETVTRGTIDNNILRVNCPERDKEAKDNQLGNKPVPSNGDDEIPLLVRDEEGTLMEKDHADLS</sequence>
<reference evidence="3 4" key="1">
    <citation type="journal article" date="2018" name="PLoS Genet.">
        <title>Population sequencing reveals clonal diversity and ancestral inbreeding in the grapevine cultivar Chardonnay.</title>
        <authorList>
            <person name="Roach M.J."/>
            <person name="Johnson D.L."/>
            <person name="Bohlmann J."/>
            <person name="van Vuuren H.J."/>
            <person name="Jones S.J."/>
            <person name="Pretorius I.S."/>
            <person name="Schmidt S.A."/>
            <person name="Borneman A.R."/>
        </authorList>
    </citation>
    <scope>NUCLEOTIDE SEQUENCE [LARGE SCALE GENOMIC DNA]</scope>
    <source>
        <strain evidence="4">cv. Chardonnay</strain>
        <tissue evidence="3">Leaf</tissue>
    </source>
</reference>
<evidence type="ECO:0000259" key="2">
    <source>
        <dbReference type="Pfam" id="PF16561"/>
    </source>
</evidence>
<name>A0A438BPT4_VITVI</name>
<dbReference type="Pfam" id="PF16561">
    <property type="entry name" value="AMPK1_CBM"/>
    <property type="match status" value="1"/>
</dbReference>
<dbReference type="CDD" id="cd02859">
    <property type="entry name" value="E_set_AMPKbeta_like_N"/>
    <property type="match status" value="1"/>
</dbReference>
<dbReference type="Gene3D" id="2.60.40.10">
    <property type="entry name" value="Immunoglobulins"/>
    <property type="match status" value="1"/>
</dbReference>
<dbReference type="PANTHER" id="PTHR47434:SF2">
    <property type="entry name" value="PROTEIN PTST HOMOLOG 3, CHLOROPLASTIC"/>
    <property type="match status" value="1"/>
</dbReference>
<dbReference type="AlphaFoldDB" id="A0A438BPT4"/>
<dbReference type="SUPFAM" id="SSF81296">
    <property type="entry name" value="E set domains"/>
    <property type="match status" value="1"/>
</dbReference>
<dbReference type="GO" id="GO:0009507">
    <property type="term" value="C:chloroplast"/>
    <property type="evidence" value="ECO:0007669"/>
    <property type="project" value="UniProtKB-ARBA"/>
</dbReference>
<evidence type="ECO:0000313" key="3">
    <source>
        <dbReference type="EMBL" id="RVW12976.1"/>
    </source>
</evidence>
<accession>A0A438BPT4</accession>
<comment type="caution">
    <text evidence="3">The sequence shown here is derived from an EMBL/GenBank/DDBJ whole genome shotgun (WGS) entry which is preliminary data.</text>
</comment>
<feature type="compositionally biased region" description="Basic and acidic residues" evidence="1">
    <location>
        <begin position="66"/>
        <end position="75"/>
    </location>
</feature>
<organism evidence="3 4">
    <name type="scientific">Vitis vinifera</name>
    <name type="common">Grape</name>
    <dbReference type="NCBI Taxonomy" id="29760"/>
    <lineage>
        <taxon>Eukaryota</taxon>
        <taxon>Viridiplantae</taxon>
        <taxon>Streptophyta</taxon>
        <taxon>Embryophyta</taxon>
        <taxon>Tracheophyta</taxon>
        <taxon>Spermatophyta</taxon>
        <taxon>Magnoliopsida</taxon>
        <taxon>eudicotyledons</taxon>
        <taxon>Gunneridae</taxon>
        <taxon>Pentapetalae</taxon>
        <taxon>rosids</taxon>
        <taxon>Vitales</taxon>
        <taxon>Vitaceae</taxon>
        <taxon>Viteae</taxon>
        <taxon>Vitis</taxon>
    </lineage>
</organism>
<evidence type="ECO:0000256" key="1">
    <source>
        <dbReference type="SAM" id="MobiDB-lite"/>
    </source>
</evidence>
<dbReference type="InterPro" id="IPR032640">
    <property type="entry name" value="AMPK1_CBM"/>
</dbReference>
<dbReference type="EMBL" id="QGNW01002670">
    <property type="protein sequence ID" value="RVW12976.1"/>
    <property type="molecule type" value="Genomic_DNA"/>
</dbReference>
<feature type="region of interest" description="Disordered" evidence="1">
    <location>
        <begin position="66"/>
        <end position="92"/>
    </location>
</feature>
<dbReference type="InterPro" id="IPR013783">
    <property type="entry name" value="Ig-like_fold"/>
</dbReference>